<sequence length="277" mass="32014">MVVDISSNQPTNVGRKRVQIDLSAARISGIDLRRRINIRTMSKAMEVPKSTLHRRLKEGAIRPHTNALKPYVFEDCKRARLRFCLSMLEPTSLETQPVFKDIYNYVHIDEKWFFMTKEAERYYPHPEEREPLRTCKSKRFITKVMFLAAVARPRFDSTGNEIFSGKIGIFPFTYKEPAKRNSKNRAAGTLETKVIITVNKDFSRSCLIEKVLPAIRAKWPRCNETETIYIQQDNAKPHIDGCDARFLEVAHSEGFDIHLSNQPPNSSDMNVLDLGYF</sequence>
<name>A0ACB7YQN4_9ERIC</name>
<accession>A0ACB7YQN4</accession>
<keyword evidence="2" id="KW-1185">Reference proteome</keyword>
<organism evidence="1 2">
    <name type="scientific">Vaccinium darrowii</name>
    <dbReference type="NCBI Taxonomy" id="229202"/>
    <lineage>
        <taxon>Eukaryota</taxon>
        <taxon>Viridiplantae</taxon>
        <taxon>Streptophyta</taxon>
        <taxon>Embryophyta</taxon>
        <taxon>Tracheophyta</taxon>
        <taxon>Spermatophyta</taxon>
        <taxon>Magnoliopsida</taxon>
        <taxon>eudicotyledons</taxon>
        <taxon>Gunneridae</taxon>
        <taxon>Pentapetalae</taxon>
        <taxon>asterids</taxon>
        <taxon>Ericales</taxon>
        <taxon>Ericaceae</taxon>
        <taxon>Vaccinioideae</taxon>
        <taxon>Vaccinieae</taxon>
        <taxon>Vaccinium</taxon>
    </lineage>
</organism>
<dbReference type="EMBL" id="CM037161">
    <property type="protein sequence ID" value="KAH7855835.1"/>
    <property type="molecule type" value="Genomic_DNA"/>
</dbReference>
<gene>
    <name evidence="1" type="ORF">Vadar_029521</name>
</gene>
<proteinExistence type="predicted"/>
<dbReference type="Proteomes" id="UP000828048">
    <property type="component" value="Chromosome 11"/>
</dbReference>
<evidence type="ECO:0000313" key="2">
    <source>
        <dbReference type="Proteomes" id="UP000828048"/>
    </source>
</evidence>
<comment type="caution">
    <text evidence="1">The sequence shown here is derived from an EMBL/GenBank/DDBJ whole genome shotgun (WGS) entry which is preliminary data.</text>
</comment>
<reference evidence="1 2" key="1">
    <citation type="journal article" date="2021" name="Hortic Res">
        <title>High-quality reference genome and annotation aids understanding of berry development for evergreen blueberry (Vaccinium darrowii).</title>
        <authorList>
            <person name="Yu J."/>
            <person name="Hulse-Kemp A.M."/>
            <person name="Babiker E."/>
            <person name="Staton M."/>
        </authorList>
    </citation>
    <scope>NUCLEOTIDE SEQUENCE [LARGE SCALE GENOMIC DNA]</scope>
    <source>
        <strain evidence="2">cv. NJ 8807/NJ 8810</strain>
        <tissue evidence="1">Young leaf</tissue>
    </source>
</reference>
<protein>
    <submittedName>
        <fullName evidence="1">Uncharacterized protein</fullName>
    </submittedName>
</protein>
<evidence type="ECO:0000313" key="1">
    <source>
        <dbReference type="EMBL" id="KAH7855835.1"/>
    </source>
</evidence>